<dbReference type="InterPro" id="IPR033421">
    <property type="entry name" value="Rit1_DUSP-like"/>
</dbReference>
<dbReference type="GO" id="GO:0005737">
    <property type="term" value="C:cytoplasm"/>
    <property type="evidence" value="ECO:0007669"/>
    <property type="project" value="TreeGrafter"/>
</dbReference>
<sequence>MVASKLYLHEEFTKDIYSTSDQLRKDSKNIYNRLMSINEDAMFVNKVAELWPLYPLIAKQSYLNYNKAHRHSVYFKSTDGHIGKWSFNLRRLNAHLLGVIIENGGCIIVDSTQSGKKFPDALSKTIPIWCATINNAIQQFRQNVSKSATDDKSQTCEWDVEFHSLSVVSKSESDQIRKLIPQFAKRFLNSGFDIAELSSKLSKPLRPLRISPDSNILNDDTVNYTDAPFYPLICVSASKTISTKMEYHYSGTTKYSYVQGAADDQETWAMGLTPTLFWEHRDRLLQTRDAAECERIVKDIVDAQSQMEQSFHLYAIHDILPDSYHFIGNTNIAIGNRMSGCPPACWNHFDYIVNCTPQEFNECLPQKNYLLLPIPEGKKGQHILYNMLPKAIDFLSEPLKGGRKILIHCNQGVDRSVGIALGVIVTFFDDEGNLMEERVDHKGGEHNNE</sequence>
<dbReference type="EMBL" id="CAJVPI010001584">
    <property type="protein sequence ID" value="CAG8619613.1"/>
    <property type="molecule type" value="Genomic_DNA"/>
</dbReference>
<dbReference type="PIRSF" id="PIRSF007747">
    <property type="entry name" value="Ribosyl_Ptfrase"/>
    <property type="match status" value="1"/>
</dbReference>
<evidence type="ECO:0000259" key="1">
    <source>
        <dbReference type="Pfam" id="PF04179"/>
    </source>
</evidence>
<dbReference type="SUPFAM" id="SSF52799">
    <property type="entry name" value="(Phosphotyrosine protein) phosphatases II"/>
    <property type="match status" value="1"/>
</dbReference>
<keyword evidence="4" id="KW-1185">Reference proteome</keyword>
<dbReference type="Proteomes" id="UP000789739">
    <property type="component" value="Unassembled WGS sequence"/>
</dbReference>
<dbReference type="InterPro" id="IPR033449">
    <property type="entry name" value="Rit1_N"/>
</dbReference>
<gene>
    <name evidence="3" type="ORF">PBRASI_LOCUS8629</name>
</gene>
<dbReference type="PANTHER" id="PTHR31811">
    <property type="entry name" value="TRNA A64-2'-O-RIBOSYLPHOSPHATE TRANSFERASE"/>
    <property type="match status" value="1"/>
</dbReference>
<feature type="domain" description="Rit1 N-terminal" evidence="2">
    <location>
        <begin position="23"/>
        <end position="301"/>
    </location>
</feature>
<dbReference type="Pfam" id="PF04179">
    <property type="entry name" value="Init_tRNA_PT"/>
    <property type="match status" value="1"/>
</dbReference>
<feature type="domain" description="Rit1 DUSP-like" evidence="1">
    <location>
        <begin position="368"/>
        <end position="438"/>
    </location>
</feature>
<accession>A0A9N9D1J6</accession>
<dbReference type="GO" id="GO:0043399">
    <property type="term" value="F:tRNA adenosine(64)-2'-O-ribosylphosphate transferase activity"/>
    <property type="evidence" value="ECO:0007669"/>
    <property type="project" value="InterPro"/>
</dbReference>
<protein>
    <submittedName>
        <fullName evidence="3">2335_t:CDS:1</fullName>
    </submittedName>
</protein>
<dbReference type="AlphaFoldDB" id="A0A9N9D1J6"/>
<dbReference type="GO" id="GO:0019988">
    <property type="term" value="P:charged-tRNA amino acid modification"/>
    <property type="evidence" value="ECO:0007669"/>
    <property type="project" value="InterPro"/>
</dbReference>
<name>A0A9N9D1J6_9GLOM</name>
<dbReference type="InterPro" id="IPR007306">
    <property type="entry name" value="Rit1"/>
</dbReference>
<organism evidence="3 4">
    <name type="scientific">Paraglomus brasilianum</name>
    <dbReference type="NCBI Taxonomy" id="144538"/>
    <lineage>
        <taxon>Eukaryota</taxon>
        <taxon>Fungi</taxon>
        <taxon>Fungi incertae sedis</taxon>
        <taxon>Mucoromycota</taxon>
        <taxon>Glomeromycotina</taxon>
        <taxon>Glomeromycetes</taxon>
        <taxon>Paraglomerales</taxon>
        <taxon>Paraglomeraceae</taxon>
        <taxon>Paraglomus</taxon>
    </lineage>
</organism>
<dbReference type="Gene3D" id="3.90.190.10">
    <property type="entry name" value="Protein tyrosine phosphatase superfamily"/>
    <property type="match status" value="1"/>
</dbReference>
<evidence type="ECO:0000259" key="2">
    <source>
        <dbReference type="Pfam" id="PF17184"/>
    </source>
</evidence>
<dbReference type="Pfam" id="PF17184">
    <property type="entry name" value="Rit1_C"/>
    <property type="match status" value="1"/>
</dbReference>
<dbReference type="InterPro" id="IPR029021">
    <property type="entry name" value="Prot-tyrosine_phosphatase-like"/>
</dbReference>
<dbReference type="PANTHER" id="PTHR31811:SF0">
    <property type="entry name" value="TRNA A64-2'-O-RIBOSYLPHOSPHATE TRANSFERASE"/>
    <property type="match status" value="1"/>
</dbReference>
<dbReference type="OrthoDB" id="45256at2759"/>
<evidence type="ECO:0000313" key="3">
    <source>
        <dbReference type="EMBL" id="CAG8619613.1"/>
    </source>
</evidence>
<reference evidence="3" key="1">
    <citation type="submission" date="2021-06" db="EMBL/GenBank/DDBJ databases">
        <authorList>
            <person name="Kallberg Y."/>
            <person name="Tangrot J."/>
            <person name="Rosling A."/>
        </authorList>
    </citation>
    <scope>NUCLEOTIDE SEQUENCE</scope>
    <source>
        <strain evidence="3">BR232B</strain>
    </source>
</reference>
<comment type="caution">
    <text evidence="3">The sequence shown here is derived from an EMBL/GenBank/DDBJ whole genome shotgun (WGS) entry which is preliminary data.</text>
</comment>
<proteinExistence type="predicted"/>
<evidence type="ECO:0000313" key="4">
    <source>
        <dbReference type="Proteomes" id="UP000789739"/>
    </source>
</evidence>